<evidence type="ECO:0000313" key="1">
    <source>
        <dbReference type="EMBL" id="KAF2894738.1"/>
    </source>
</evidence>
<feature type="non-terminal residue" evidence="1">
    <location>
        <position position="197"/>
    </location>
</feature>
<organism evidence="1 2">
    <name type="scientific">Ignelater luminosus</name>
    <name type="common">Cucubano</name>
    <name type="synonym">Pyrophorus luminosus</name>
    <dbReference type="NCBI Taxonomy" id="2038154"/>
    <lineage>
        <taxon>Eukaryota</taxon>
        <taxon>Metazoa</taxon>
        <taxon>Ecdysozoa</taxon>
        <taxon>Arthropoda</taxon>
        <taxon>Hexapoda</taxon>
        <taxon>Insecta</taxon>
        <taxon>Pterygota</taxon>
        <taxon>Neoptera</taxon>
        <taxon>Endopterygota</taxon>
        <taxon>Coleoptera</taxon>
        <taxon>Polyphaga</taxon>
        <taxon>Elateriformia</taxon>
        <taxon>Elateroidea</taxon>
        <taxon>Elateridae</taxon>
        <taxon>Agrypninae</taxon>
        <taxon>Pyrophorini</taxon>
        <taxon>Ignelater</taxon>
    </lineage>
</organism>
<evidence type="ECO:0008006" key="3">
    <source>
        <dbReference type="Google" id="ProtNLM"/>
    </source>
</evidence>
<gene>
    <name evidence="1" type="ORF">ILUMI_11438</name>
</gene>
<dbReference type="OrthoDB" id="6750869at2759"/>
<reference evidence="1" key="1">
    <citation type="submission" date="2019-08" db="EMBL/GenBank/DDBJ databases">
        <title>The genome of the North American firefly Photinus pyralis.</title>
        <authorList>
            <consortium name="Photinus pyralis genome working group"/>
            <person name="Fallon T.R."/>
            <person name="Sander Lower S.E."/>
            <person name="Weng J.-K."/>
        </authorList>
    </citation>
    <scope>NUCLEOTIDE SEQUENCE</scope>
    <source>
        <strain evidence="1">TRF0915ILg1</strain>
        <tissue evidence="1">Whole body</tissue>
    </source>
</reference>
<dbReference type="AlphaFoldDB" id="A0A8K0D1F2"/>
<dbReference type="EMBL" id="VTPC01006713">
    <property type="protein sequence ID" value="KAF2894738.1"/>
    <property type="molecule type" value="Genomic_DNA"/>
</dbReference>
<dbReference type="Proteomes" id="UP000801492">
    <property type="component" value="Unassembled WGS sequence"/>
</dbReference>
<accession>A0A8K0D1F2</accession>
<comment type="caution">
    <text evidence="1">The sequence shown here is derived from an EMBL/GenBank/DDBJ whole genome shotgun (WGS) entry which is preliminary data.</text>
</comment>
<protein>
    <recommendedName>
        <fullName evidence="3">C2H2-type domain-containing protein</fullName>
    </recommendedName>
</protein>
<keyword evidence="2" id="KW-1185">Reference proteome</keyword>
<proteinExistence type="predicted"/>
<sequence length="197" mass="22235">MKNAGVVIPTEGAGIEELGQFQHHLTEYKINVYKYGTKGREVLFEGPQADKRINLLYHQSHFNVITSLTSAFVCRYFCEACHVPFNNKGDHRCERSCVECGSSPPCEKEPVMIKCDDCGRSFASQGCYDKHKIHRFPQLFPMALSALLKAFGLPSPKGYFPHLFNIEANANYLGFLPAVEYYSPDAMKPEARADFLK</sequence>
<evidence type="ECO:0000313" key="2">
    <source>
        <dbReference type="Proteomes" id="UP000801492"/>
    </source>
</evidence>
<name>A0A8K0D1F2_IGNLU</name>